<dbReference type="GeneID" id="66870553"/>
<sequence>MKTLLSGISALMLIGLIIATVIYQQTFSNASIADLDEAEKGNTKEESDLPEDVNPTDSLVTNQTVDYAIENEQLFVTYDKGTDWIHVPIEKSLLFAGDYNGREDELIPQSYILSEERTVFLHPKGENTVAITYSLNKGKSWQTSVIVENYPVIRFRKVAFLNDDFGYAILSGGRTMSQEISSVHLTYDGGKSWREASRPNTTRMIANGEFIDESTGFLSYGTINPEAPELYVTKDTGQTWKQAKVHVPDKYKLHFVTAETPEKVGDHLIMLVQQGPNGDYKGGKVKGKFKSTDGGETWEFVSEVEPDETE</sequence>
<dbReference type="PATRIC" id="fig|1473.5.peg.2354"/>
<dbReference type="AlphaFoldDB" id="A0A0L0QNZ0"/>
<gene>
    <name evidence="2" type="ORF">AFK71_18130</name>
</gene>
<dbReference type="RefSeq" id="WP_050352873.1">
    <property type="nucleotide sequence ID" value="NZ_BOSN01000001.1"/>
</dbReference>
<dbReference type="InterPro" id="IPR015943">
    <property type="entry name" value="WD40/YVTN_repeat-like_dom_sf"/>
</dbReference>
<dbReference type="InterPro" id="IPR058667">
    <property type="entry name" value="DUF6242_C"/>
</dbReference>
<dbReference type="EMBL" id="LGTO01000007">
    <property type="protein sequence ID" value="KNE20302.1"/>
    <property type="molecule type" value="Genomic_DNA"/>
</dbReference>
<keyword evidence="3" id="KW-1185">Reference proteome</keyword>
<dbReference type="OrthoDB" id="47917at2"/>
<feature type="domain" description="DUF6242" evidence="1">
    <location>
        <begin position="39"/>
        <end position="251"/>
    </location>
</feature>
<protein>
    <recommendedName>
        <fullName evidence="1">DUF6242 domain-containing protein</fullName>
    </recommendedName>
</protein>
<dbReference type="Gene3D" id="2.130.10.10">
    <property type="entry name" value="YVTN repeat-like/Quinoprotein amine dehydrogenase"/>
    <property type="match status" value="1"/>
</dbReference>
<organism evidence="2 3">
    <name type="scientific">Virgibacillus pantothenticus</name>
    <dbReference type="NCBI Taxonomy" id="1473"/>
    <lineage>
        <taxon>Bacteria</taxon>
        <taxon>Bacillati</taxon>
        <taxon>Bacillota</taxon>
        <taxon>Bacilli</taxon>
        <taxon>Bacillales</taxon>
        <taxon>Bacillaceae</taxon>
        <taxon>Virgibacillus</taxon>
    </lineage>
</organism>
<comment type="caution">
    <text evidence="2">The sequence shown here is derived from an EMBL/GenBank/DDBJ whole genome shotgun (WGS) entry which is preliminary data.</text>
</comment>
<reference evidence="3" key="1">
    <citation type="submission" date="2015-07" db="EMBL/GenBank/DDBJ databases">
        <title>Fjat-10053 dsm26.</title>
        <authorList>
            <person name="Liu B."/>
            <person name="Wang J."/>
            <person name="Zhu Y."/>
            <person name="Liu G."/>
            <person name="Chen Q."/>
            <person name="Chen Z."/>
            <person name="Lan J."/>
            <person name="Che J."/>
            <person name="Ge C."/>
            <person name="Shi H."/>
            <person name="Pan Z."/>
            <person name="Liu X."/>
        </authorList>
    </citation>
    <scope>NUCLEOTIDE SEQUENCE [LARGE SCALE GENOMIC DNA]</scope>
    <source>
        <strain evidence="3">DSM 26</strain>
    </source>
</reference>
<proteinExistence type="predicted"/>
<dbReference type="SUPFAM" id="SSF110296">
    <property type="entry name" value="Oligoxyloglucan reducing end-specific cellobiohydrolase"/>
    <property type="match status" value="1"/>
</dbReference>
<evidence type="ECO:0000313" key="3">
    <source>
        <dbReference type="Proteomes" id="UP000036780"/>
    </source>
</evidence>
<evidence type="ECO:0000259" key="1">
    <source>
        <dbReference type="Pfam" id="PF25852"/>
    </source>
</evidence>
<accession>A0A0L0QNZ0</accession>
<dbReference type="Proteomes" id="UP000036780">
    <property type="component" value="Unassembled WGS sequence"/>
</dbReference>
<dbReference type="Pfam" id="PF25852">
    <property type="entry name" value="DUF6242_C"/>
    <property type="match status" value="1"/>
</dbReference>
<name>A0A0L0QNZ0_VIRPA</name>
<evidence type="ECO:0000313" key="2">
    <source>
        <dbReference type="EMBL" id="KNE20302.1"/>
    </source>
</evidence>